<proteinExistence type="predicted"/>
<comment type="caution">
    <text evidence="2">The sequence shown here is derived from an EMBL/GenBank/DDBJ whole genome shotgun (WGS) entry which is preliminary data.</text>
</comment>
<sequence>MGAGDRASLHSDFWSLRSGVDHSQARVQRQPPSWFLNVVGRDPARLLSHYSFLAGIYSAFIGRDSAHRGLSCRSFSGSGSAIISAGPRSQHRSAALSVQLHRPQATCPHPRTP</sequence>
<keyword evidence="3" id="KW-1185">Reference proteome</keyword>
<dbReference type="Proteomes" id="UP001066276">
    <property type="component" value="Chromosome 1_2"/>
</dbReference>
<accession>A0AAV7VWP5</accession>
<protein>
    <submittedName>
        <fullName evidence="2">Uncharacterized protein</fullName>
    </submittedName>
</protein>
<dbReference type="EMBL" id="JANPWB010000002">
    <property type="protein sequence ID" value="KAJ1205030.1"/>
    <property type="molecule type" value="Genomic_DNA"/>
</dbReference>
<gene>
    <name evidence="2" type="ORF">NDU88_000465</name>
</gene>
<evidence type="ECO:0000256" key="1">
    <source>
        <dbReference type="SAM" id="MobiDB-lite"/>
    </source>
</evidence>
<reference evidence="2" key="1">
    <citation type="journal article" date="2022" name="bioRxiv">
        <title>Sequencing and chromosome-scale assembly of the giantPleurodeles waltlgenome.</title>
        <authorList>
            <person name="Brown T."/>
            <person name="Elewa A."/>
            <person name="Iarovenko S."/>
            <person name="Subramanian E."/>
            <person name="Araus A.J."/>
            <person name="Petzold A."/>
            <person name="Susuki M."/>
            <person name="Suzuki K.-i.T."/>
            <person name="Hayashi T."/>
            <person name="Toyoda A."/>
            <person name="Oliveira C."/>
            <person name="Osipova E."/>
            <person name="Leigh N.D."/>
            <person name="Simon A."/>
            <person name="Yun M.H."/>
        </authorList>
    </citation>
    <scope>NUCLEOTIDE SEQUENCE</scope>
    <source>
        <strain evidence="2">20211129_DDA</strain>
        <tissue evidence="2">Liver</tissue>
    </source>
</reference>
<evidence type="ECO:0000313" key="2">
    <source>
        <dbReference type="EMBL" id="KAJ1205030.1"/>
    </source>
</evidence>
<feature type="region of interest" description="Disordered" evidence="1">
    <location>
        <begin position="83"/>
        <end position="113"/>
    </location>
</feature>
<organism evidence="2 3">
    <name type="scientific">Pleurodeles waltl</name>
    <name type="common">Iberian ribbed newt</name>
    <dbReference type="NCBI Taxonomy" id="8319"/>
    <lineage>
        <taxon>Eukaryota</taxon>
        <taxon>Metazoa</taxon>
        <taxon>Chordata</taxon>
        <taxon>Craniata</taxon>
        <taxon>Vertebrata</taxon>
        <taxon>Euteleostomi</taxon>
        <taxon>Amphibia</taxon>
        <taxon>Batrachia</taxon>
        <taxon>Caudata</taxon>
        <taxon>Salamandroidea</taxon>
        <taxon>Salamandridae</taxon>
        <taxon>Pleurodelinae</taxon>
        <taxon>Pleurodeles</taxon>
    </lineage>
</organism>
<name>A0AAV7VWP5_PLEWA</name>
<evidence type="ECO:0000313" key="3">
    <source>
        <dbReference type="Proteomes" id="UP001066276"/>
    </source>
</evidence>
<dbReference type="AlphaFoldDB" id="A0AAV7VWP5"/>